<dbReference type="RefSeq" id="WP_279652151.1">
    <property type="nucleotide sequence ID" value="NZ_CP122539.1"/>
</dbReference>
<reference evidence="1 2" key="1">
    <citation type="submission" date="2023-04" db="EMBL/GenBank/DDBJ databases">
        <title>Tenacibaculum tangerinum sp. nov., isolated from sea tidal flat of South Korea.</title>
        <authorList>
            <person name="Lee S.H."/>
            <person name="Kim J.-J."/>
        </authorList>
    </citation>
    <scope>NUCLEOTIDE SEQUENCE [LARGE SCALE GENOMIC DNA]</scope>
    <source>
        <strain evidence="1 2">GRR-S3-23</strain>
    </source>
</reference>
<protein>
    <submittedName>
        <fullName evidence="1">Uncharacterized protein</fullName>
    </submittedName>
</protein>
<accession>A0ABY8L4C6</accession>
<dbReference type="Proteomes" id="UP001232001">
    <property type="component" value="Chromosome"/>
</dbReference>
<gene>
    <name evidence="1" type="ORF">P8625_03710</name>
</gene>
<dbReference type="EMBL" id="CP122539">
    <property type="protein sequence ID" value="WGH76282.1"/>
    <property type="molecule type" value="Genomic_DNA"/>
</dbReference>
<sequence>MKSGSAKHSLKHEALAMSGAQQFSIYRLDFLVRFLSRKNEQIN</sequence>
<evidence type="ECO:0000313" key="1">
    <source>
        <dbReference type="EMBL" id="WGH76282.1"/>
    </source>
</evidence>
<evidence type="ECO:0000313" key="2">
    <source>
        <dbReference type="Proteomes" id="UP001232001"/>
    </source>
</evidence>
<organism evidence="1 2">
    <name type="scientific">Tenacibaculum tangerinum</name>
    <dbReference type="NCBI Taxonomy" id="3038772"/>
    <lineage>
        <taxon>Bacteria</taxon>
        <taxon>Pseudomonadati</taxon>
        <taxon>Bacteroidota</taxon>
        <taxon>Flavobacteriia</taxon>
        <taxon>Flavobacteriales</taxon>
        <taxon>Flavobacteriaceae</taxon>
        <taxon>Tenacibaculum</taxon>
    </lineage>
</organism>
<keyword evidence="2" id="KW-1185">Reference proteome</keyword>
<proteinExistence type="predicted"/>
<name>A0ABY8L4C6_9FLAO</name>